<dbReference type="InterPro" id="IPR050618">
    <property type="entry name" value="Ubq-SigPath_Reg"/>
</dbReference>
<sequence>MSCEARRTVAWETDEAEIDDHFEGEAEESRPTAIDPRKHLHYVKISEEGLVATFVGRGEYTDVGAVQANYPFPRRSPIAYYEVKILEGPPMRAAICVGLAPSSALLNRPPGGEARGEDGFQQSRPGGGEGSTFEAFGPSFGRGDVVGCGVVNSSRGVFFTKNGVFLGNAGRVEPLANLYPTVSLKHNGDAIRRQLMEERQMIRQEHLNPDTLLSLVRSYLLHSGFEKTLKAFNETVGKPKQRSQLGWVEALA</sequence>
<evidence type="ECO:0000313" key="4">
    <source>
        <dbReference type="Proteomes" id="UP000018050"/>
    </source>
</evidence>
<dbReference type="InterPro" id="IPR013320">
    <property type="entry name" value="ConA-like_dom_sf"/>
</dbReference>
<organism evidence="3 4">
    <name type="scientific">Eimeria acervulina</name>
    <name type="common">Coccidian parasite</name>
    <dbReference type="NCBI Taxonomy" id="5801"/>
    <lineage>
        <taxon>Eukaryota</taxon>
        <taxon>Sar</taxon>
        <taxon>Alveolata</taxon>
        <taxon>Apicomplexa</taxon>
        <taxon>Conoidasida</taxon>
        <taxon>Coccidia</taxon>
        <taxon>Eucoccidiorida</taxon>
        <taxon>Eimeriorina</taxon>
        <taxon>Eimeriidae</taxon>
        <taxon>Eimeria</taxon>
    </lineage>
</organism>
<proteinExistence type="predicted"/>
<dbReference type="AlphaFoldDB" id="U6GW84"/>
<feature type="region of interest" description="Disordered" evidence="1">
    <location>
        <begin position="108"/>
        <end position="128"/>
    </location>
</feature>
<feature type="domain" description="B30.2/SPRY" evidence="2">
    <location>
        <begin position="12"/>
        <end position="200"/>
    </location>
</feature>
<dbReference type="InterPro" id="IPR044736">
    <property type="entry name" value="Gid1/RanBPM/SPLA_SPRY"/>
</dbReference>
<dbReference type="InterPro" id="IPR043136">
    <property type="entry name" value="B30.2/SPRY_sf"/>
</dbReference>
<dbReference type="PROSITE" id="PS50896">
    <property type="entry name" value="LISH"/>
    <property type="match status" value="1"/>
</dbReference>
<dbReference type="PROSITE" id="PS50188">
    <property type="entry name" value="B302_SPRY"/>
    <property type="match status" value="1"/>
</dbReference>
<dbReference type="VEuPathDB" id="ToxoDB:EAH_00045110"/>
<dbReference type="OrthoDB" id="331632at2759"/>
<dbReference type="EMBL" id="HG673511">
    <property type="protein sequence ID" value="CDI83867.1"/>
    <property type="molecule type" value="Genomic_DNA"/>
</dbReference>
<dbReference type="Proteomes" id="UP000018050">
    <property type="component" value="Unassembled WGS sequence"/>
</dbReference>
<reference evidence="3" key="1">
    <citation type="submission" date="2013-10" db="EMBL/GenBank/DDBJ databases">
        <title>Genomic analysis of the causative agents of coccidiosis in chickens.</title>
        <authorList>
            <person name="Reid A.J."/>
            <person name="Blake D."/>
            <person name="Billington K."/>
            <person name="Browne H."/>
            <person name="Dunn M."/>
            <person name="Hung S."/>
            <person name="Kawahara F."/>
            <person name="Miranda-Saavedra D."/>
            <person name="Mourier T."/>
            <person name="Nagra H."/>
            <person name="Otto T.D."/>
            <person name="Rawlings N."/>
            <person name="Sanchez A."/>
            <person name="Sanders M."/>
            <person name="Subramaniam C."/>
            <person name="Tay Y."/>
            <person name="Dear P."/>
            <person name="Doerig C."/>
            <person name="Gruber A."/>
            <person name="Parkinson J."/>
            <person name="Shirley M."/>
            <person name="Wan K.L."/>
            <person name="Berriman M."/>
            <person name="Tomley F."/>
            <person name="Pain A."/>
        </authorList>
    </citation>
    <scope>NUCLEOTIDE SEQUENCE</scope>
    <source>
        <strain evidence="3">Houghton</strain>
    </source>
</reference>
<dbReference type="OMA" id="PIKCIAY"/>
<evidence type="ECO:0000256" key="1">
    <source>
        <dbReference type="SAM" id="MobiDB-lite"/>
    </source>
</evidence>
<keyword evidence="4" id="KW-1185">Reference proteome</keyword>
<dbReference type="PANTHER" id="PTHR12864">
    <property type="entry name" value="RAN BINDING PROTEIN 9-RELATED"/>
    <property type="match status" value="1"/>
</dbReference>
<dbReference type="InterPro" id="IPR001870">
    <property type="entry name" value="B30.2/SPRY"/>
</dbReference>
<evidence type="ECO:0000259" key="2">
    <source>
        <dbReference type="PROSITE" id="PS50188"/>
    </source>
</evidence>
<gene>
    <name evidence="3" type="ORF">EAH_00045110</name>
</gene>
<dbReference type="SMART" id="SM00449">
    <property type="entry name" value="SPRY"/>
    <property type="match status" value="1"/>
</dbReference>
<dbReference type="CDD" id="cd12885">
    <property type="entry name" value="SPRY_RanBP_like"/>
    <property type="match status" value="1"/>
</dbReference>
<dbReference type="InterPro" id="IPR003877">
    <property type="entry name" value="SPRY_dom"/>
</dbReference>
<evidence type="ECO:0000313" key="3">
    <source>
        <dbReference type="EMBL" id="CDI83867.1"/>
    </source>
</evidence>
<dbReference type="SUPFAM" id="SSF49899">
    <property type="entry name" value="Concanavalin A-like lectins/glucanases"/>
    <property type="match status" value="1"/>
</dbReference>
<name>U6GW84_EIMAC</name>
<reference evidence="3" key="2">
    <citation type="submission" date="2013-10" db="EMBL/GenBank/DDBJ databases">
        <authorList>
            <person name="Aslett M."/>
        </authorList>
    </citation>
    <scope>NUCLEOTIDE SEQUENCE</scope>
    <source>
        <strain evidence="3">Houghton</strain>
    </source>
</reference>
<dbReference type="RefSeq" id="XP_013247071.1">
    <property type="nucleotide sequence ID" value="XM_013391617.1"/>
</dbReference>
<protein>
    <submittedName>
        <fullName evidence="3">SPRY domain-containing protein, putative</fullName>
    </submittedName>
</protein>
<dbReference type="GeneID" id="25272581"/>
<dbReference type="Pfam" id="PF00622">
    <property type="entry name" value="SPRY"/>
    <property type="match status" value="1"/>
</dbReference>
<dbReference type="Gene3D" id="2.60.120.920">
    <property type="match status" value="1"/>
</dbReference>
<dbReference type="InterPro" id="IPR006594">
    <property type="entry name" value="LisH"/>
</dbReference>
<accession>U6GW84</accession>